<proteinExistence type="predicted"/>
<evidence type="ECO:0000313" key="3">
    <source>
        <dbReference type="Proteomes" id="UP001152561"/>
    </source>
</evidence>
<evidence type="ECO:0000313" key="2">
    <source>
        <dbReference type="EMBL" id="KAJ8568777.1"/>
    </source>
</evidence>
<reference evidence="3" key="1">
    <citation type="journal article" date="2023" name="Proc. Natl. Acad. Sci. U.S.A.">
        <title>Genomic and structural basis for evolution of tropane alkaloid biosynthesis.</title>
        <authorList>
            <person name="Wanga Y.-J."/>
            <person name="Taina T."/>
            <person name="Yua J.-Y."/>
            <person name="Lia J."/>
            <person name="Xua B."/>
            <person name="Chenc J."/>
            <person name="D'Auriad J.C."/>
            <person name="Huanga J.-P."/>
            <person name="Huanga S.-X."/>
        </authorList>
    </citation>
    <scope>NUCLEOTIDE SEQUENCE [LARGE SCALE GENOMIC DNA]</scope>
    <source>
        <strain evidence="3">cv. KIB-2019</strain>
    </source>
</reference>
<feature type="compositionally biased region" description="Polar residues" evidence="1">
    <location>
        <begin position="1"/>
        <end position="12"/>
    </location>
</feature>
<dbReference type="EMBL" id="JAJAGQ010000003">
    <property type="protein sequence ID" value="KAJ8568777.1"/>
    <property type="molecule type" value="Genomic_DNA"/>
</dbReference>
<accession>A0A9Q1MUJ9</accession>
<dbReference type="Proteomes" id="UP001152561">
    <property type="component" value="Unassembled WGS sequence"/>
</dbReference>
<sequence length="150" mass="17046">MVQHGVQSTSRWSDAVDDIGNDNEDMEDREEFEVQLDALPTMMKQKQQESHKQLVLQKNAANQPGNSLFFESQNLEISASSQFQGLEQDDYEDRDEESIAQNYALVARSTDISPRHLPKSSKRNKKYPISPRAPSMRLAKKAPSSTKSNF</sequence>
<name>A0A9Q1MUJ9_9SOLA</name>
<protein>
    <submittedName>
        <fullName evidence="2">Uncharacterized protein</fullName>
    </submittedName>
</protein>
<feature type="region of interest" description="Disordered" evidence="1">
    <location>
        <begin position="1"/>
        <end position="23"/>
    </location>
</feature>
<comment type="caution">
    <text evidence="2">The sequence shown here is derived from an EMBL/GenBank/DDBJ whole genome shotgun (WGS) entry which is preliminary data.</text>
</comment>
<keyword evidence="3" id="KW-1185">Reference proteome</keyword>
<dbReference type="AlphaFoldDB" id="A0A9Q1MUJ9"/>
<organism evidence="2 3">
    <name type="scientific">Anisodus acutangulus</name>
    <dbReference type="NCBI Taxonomy" id="402998"/>
    <lineage>
        <taxon>Eukaryota</taxon>
        <taxon>Viridiplantae</taxon>
        <taxon>Streptophyta</taxon>
        <taxon>Embryophyta</taxon>
        <taxon>Tracheophyta</taxon>
        <taxon>Spermatophyta</taxon>
        <taxon>Magnoliopsida</taxon>
        <taxon>eudicotyledons</taxon>
        <taxon>Gunneridae</taxon>
        <taxon>Pentapetalae</taxon>
        <taxon>asterids</taxon>
        <taxon>lamiids</taxon>
        <taxon>Solanales</taxon>
        <taxon>Solanaceae</taxon>
        <taxon>Solanoideae</taxon>
        <taxon>Hyoscyameae</taxon>
        <taxon>Anisodus</taxon>
    </lineage>
</organism>
<feature type="region of interest" description="Disordered" evidence="1">
    <location>
        <begin position="106"/>
        <end position="150"/>
    </location>
</feature>
<evidence type="ECO:0000256" key="1">
    <source>
        <dbReference type="SAM" id="MobiDB-lite"/>
    </source>
</evidence>
<feature type="compositionally biased region" description="Basic residues" evidence="1">
    <location>
        <begin position="116"/>
        <end position="126"/>
    </location>
</feature>
<gene>
    <name evidence="2" type="ORF">K7X08_030999</name>
</gene>